<dbReference type="PANTHER" id="PTHR34216">
    <property type="match status" value="1"/>
</dbReference>
<dbReference type="GO" id="GO:0016810">
    <property type="term" value="F:hydrolase activity, acting on carbon-nitrogen (but not peptide) bonds"/>
    <property type="evidence" value="ECO:0007669"/>
    <property type="project" value="InterPro"/>
</dbReference>
<keyword evidence="5" id="KW-1185">Reference proteome</keyword>
<dbReference type="PANTHER" id="PTHR34216:SF3">
    <property type="entry name" value="POLY-BETA-1,6-N-ACETYL-D-GLUCOSAMINE N-DEACETYLASE"/>
    <property type="match status" value="1"/>
</dbReference>
<gene>
    <name evidence="4" type="ORF">dnl_13540</name>
</gene>
<dbReference type="KEGG" id="dli:dnl_13540"/>
<dbReference type="InterPro" id="IPR011330">
    <property type="entry name" value="Glyco_hydro/deAcase_b/a-brl"/>
</dbReference>
<dbReference type="Proteomes" id="UP000663720">
    <property type="component" value="Chromosome"/>
</dbReference>
<sequence length="339" mass="39081">MKYSISIKNIMFKTGIMSLLQNAPLQNAAILRYHAVTDAENNYYSSPSIAVSPHDFEIQVKYFAQNCNVISLDTLAECILSKKKFPKKSIVMTFDDGYQDNYSAYQIMKKYKIQGTFYVAAGCLGQGETLWLFEVIFLIQQTKKLVLYLDINNENLQFPLSSKSEKMYAMRKITEIIKSNNLETRENIRKQLRIKLNDVNDLNDKAKQVMLSWKQVKEMSDNGMTIGGHTMTHINLPNADYEDAKREIYECKSLIEEKTGKPVKHFSYPNGGNYDYYNDTIMQIIKQAGYLTSTTSNNGLVNMNSRLLELSRIRITNNLSEIVYQTACEPFVKKMLRRD</sequence>
<evidence type="ECO:0000256" key="2">
    <source>
        <dbReference type="ARBA" id="ARBA00022729"/>
    </source>
</evidence>
<dbReference type="RefSeq" id="WP_207690884.1">
    <property type="nucleotide sequence ID" value="NZ_CP061799.1"/>
</dbReference>
<keyword evidence="2" id="KW-0732">Signal</keyword>
<evidence type="ECO:0000259" key="3">
    <source>
        <dbReference type="PROSITE" id="PS51677"/>
    </source>
</evidence>
<dbReference type="GO" id="GO:0005975">
    <property type="term" value="P:carbohydrate metabolic process"/>
    <property type="evidence" value="ECO:0007669"/>
    <property type="project" value="InterPro"/>
</dbReference>
<dbReference type="PROSITE" id="PS51677">
    <property type="entry name" value="NODB"/>
    <property type="match status" value="1"/>
</dbReference>
<evidence type="ECO:0000256" key="1">
    <source>
        <dbReference type="ARBA" id="ARBA00004613"/>
    </source>
</evidence>
<dbReference type="CDD" id="cd10918">
    <property type="entry name" value="CE4_NodB_like_5s_6s"/>
    <property type="match status" value="1"/>
</dbReference>
<dbReference type="Pfam" id="PF01522">
    <property type="entry name" value="Polysacc_deac_1"/>
    <property type="match status" value="2"/>
</dbReference>
<name>A0A975B5D1_9BACT</name>
<dbReference type="Gene3D" id="3.20.20.370">
    <property type="entry name" value="Glycoside hydrolase/deacetylase"/>
    <property type="match status" value="1"/>
</dbReference>
<proteinExistence type="predicted"/>
<dbReference type="InterPro" id="IPR051398">
    <property type="entry name" value="Polysacch_Deacetylase"/>
</dbReference>
<dbReference type="InterPro" id="IPR002509">
    <property type="entry name" value="NODB_dom"/>
</dbReference>
<feature type="domain" description="NodB homology" evidence="3">
    <location>
        <begin position="88"/>
        <end position="339"/>
    </location>
</feature>
<evidence type="ECO:0000313" key="4">
    <source>
        <dbReference type="EMBL" id="QTA79101.1"/>
    </source>
</evidence>
<dbReference type="EMBL" id="CP061799">
    <property type="protein sequence ID" value="QTA79101.1"/>
    <property type="molecule type" value="Genomic_DNA"/>
</dbReference>
<dbReference type="AlphaFoldDB" id="A0A975B5D1"/>
<evidence type="ECO:0000313" key="5">
    <source>
        <dbReference type="Proteomes" id="UP000663720"/>
    </source>
</evidence>
<accession>A0A975B5D1</accession>
<protein>
    <submittedName>
        <fullName evidence="4">Polysaccharide deacetylase family protein</fullName>
    </submittedName>
</protein>
<organism evidence="4 5">
    <name type="scientific">Desulfonema limicola</name>
    <dbReference type="NCBI Taxonomy" id="45656"/>
    <lineage>
        <taxon>Bacteria</taxon>
        <taxon>Pseudomonadati</taxon>
        <taxon>Thermodesulfobacteriota</taxon>
        <taxon>Desulfobacteria</taxon>
        <taxon>Desulfobacterales</taxon>
        <taxon>Desulfococcaceae</taxon>
        <taxon>Desulfonema</taxon>
    </lineage>
</organism>
<dbReference type="GO" id="GO:0005576">
    <property type="term" value="C:extracellular region"/>
    <property type="evidence" value="ECO:0007669"/>
    <property type="project" value="UniProtKB-SubCell"/>
</dbReference>
<comment type="subcellular location">
    <subcellularLocation>
        <location evidence="1">Secreted</location>
    </subcellularLocation>
</comment>
<reference evidence="4" key="1">
    <citation type="journal article" date="2021" name="Microb. Physiol.">
        <title>Proteogenomic Insights into the Physiology of Marine, Sulfate-Reducing, Filamentous Desulfonema limicola and Desulfonema magnum.</title>
        <authorList>
            <person name="Schnaars V."/>
            <person name="Wohlbrand L."/>
            <person name="Scheve S."/>
            <person name="Hinrichs C."/>
            <person name="Reinhardt R."/>
            <person name="Rabus R."/>
        </authorList>
    </citation>
    <scope>NUCLEOTIDE SEQUENCE</scope>
    <source>
        <strain evidence="4">5ac10</strain>
    </source>
</reference>
<dbReference type="SUPFAM" id="SSF88713">
    <property type="entry name" value="Glycoside hydrolase/deacetylase"/>
    <property type="match status" value="1"/>
</dbReference>